<dbReference type="AlphaFoldDB" id="A0AAV3YBV3"/>
<name>A0AAV3YBV3_9GAST</name>
<gene>
    <name evidence="1" type="ORF">PoB_000648000</name>
</gene>
<evidence type="ECO:0000313" key="2">
    <source>
        <dbReference type="Proteomes" id="UP000735302"/>
    </source>
</evidence>
<organism evidence="1 2">
    <name type="scientific">Plakobranchus ocellatus</name>
    <dbReference type="NCBI Taxonomy" id="259542"/>
    <lineage>
        <taxon>Eukaryota</taxon>
        <taxon>Metazoa</taxon>
        <taxon>Spiralia</taxon>
        <taxon>Lophotrochozoa</taxon>
        <taxon>Mollusca</taxon>
        <taxon>Gastropoda</taxon>
        <taxon>Heterobranchia</taxon>
        <taxon>Euthyneura</taxon>
        <taxon>Panpulmonata</taxon>
        <taxon>Sacoglossa</taxon>
        <taxon>Placobranchoidea</taxon>
        <taxon>Plakobranchidae</taxon>
        <taxon>Plakobranchus</taxon>
    </lineage>
</organism>
<dbReference type="Proteomes" id="UP000735302">
    <property type="component" value="Unassembled WGS sequence"/>
</dbReference>
<comment type="caution">
    <text evidence="1">The sequence shown here is derived from an EMBL/GenBank/DDBJ whole genome shotgun (WGS) entry which is preliminary data.</text>
</comment>
<keyword evidence="2" id="KW-1185">Reference proteome</keyword>
<sequence length="84" mass="9598">MGVSACSQNPPICSPVRLVMSRAELQITTHTPNIQLYSANIKHDYISPNITPFPRENHRFERLESKFVQHSYKDEGNAAIEDQE</sequence>
<protein>
    <submittedName>
        <fullName evidence="1">Uncharacterized protein</fullName>
    </submittedName>
</protein>
<evidence type="ECO:0000313" key="1">
    <source>
        <dbReference type="EMBL" id="GFN79974.1"/>
    </source>
</evidence>
<accession>A0AAV3YBV3</accession>
<proteinExistence type="predicted"/>
<reference evidence="1 2" key="1">
    <citation type="journal article" date="2021" name="Elife">
        <title>Chloroplast acquisition without the gene transfer in kleptoplastic sea slugs, Plakobranchus ocellatus.</title>
        <authorList>
            <person name="Maeda T."/>
            <person name="Takahashi S."/>
            <person name="Yoshida T."/>
            <person name="Shimamura S."/>
            <person name="Takaki Y."/>
            <person name="Nagai Y."/>
            <person name="Toyoda A."/>
            <person name="Suzuki Y."/>
            <person name="Arimoto A."/>
            <person name="Ishii H."/>
            <person name="Satoh N."/>
            <person name="Nishiyama T."/>
            <person name="Hasebe M."/>
            <person name="Maruyama T."/>
            <person name="Minagawa J."/>
            <person name="Obokata J."/>
            <person name="Shigenobu S."/>
        </authorList>
    </citation>
    <scope>NUCLEOTIDE SEQUENCE [LARGE SCALE GENOMIC DNA]</scope>
</reference>
<dbReference type="EMBL" id="BLXT01000759">
    <property type="protein sequence ID" value="GFN79974.1"/>
    <property type="molecule type" value="Genomic_DNA"/>
</dbReference>